<accession>A0ABS8W3P6</accession>
<evidence type="ECO:0000313" key="2">
    <source>
        <dbReference type="EMBL" id="MCE2055517.1"/>
    </source>
</evidence>
<evidence type="ECO:0000313" key="3">
    <source>
        <dbReference type="Proteomes" id="UP000823775"/>
    </source>
</evidence>
<evidence type="ECO:0008006" key="4">
    <source>
        <dbReference type="Google" id="ProtNLM"/>
    </source>
</evidence>
<reference evidence="2 3" key="1">
    <citation type="journal article" date="2021" name="BMC Genomics">
        <title>Datura genome reveals duplications of psychoactive alkaloid biosynthetic genes and high mutation rate following tissue culture.</title>
        <authorList>
            <person name="Rajewski A."/>
            <person name="Carter-House D."/>
            <person name="Stajich J."/>
            <person name="Litt A."/>
        </authorList>
    </citation>
    <scope>NUCLEOTIDE SEQUENCE [LARGE SCALE GENOMIC DNA]</scope>
    <source>
        <strain evidence="2">AR-01</strain>
    </source>
</reference>
<dbReference type="Proteomes" id="UP000823775">
    <property type="component" value="Unassembled WGS sequence"/>
</dbReference>
<proteinExistence type="predicted"/>
<dbReference type="EMBL" id="JACEIK010006332">
    <property type="protein sequence ID" value="MCE2055517.1"/>
    <property type="molecule type" value="Genomic_DNA"/>
</dbReference>
<sequence length="265" mass="29229">MSKKPPTLFSTLFVWCVDFQNNFSKTPIPSSSPLMAYMSIHDLYTDCPNDPINNMSTPSSVVSEVHFDSSVGQMEKVPIEGTSTNSLNQTPKTGPLDSSASLLRLGSSPVSSRKKNLMLENVMSESSVDYLFEADLPEQRGQSLNILTIGDQLIVQSLTKIGTRGVQIEDEIWLENVRDPKGGKDDKDIDDDVVLEDDKIASLKTTLQQASTMRIEEPGPMAALCQENKELKLKVGDLTQKLLQALDATNERMTLLLQKFSGRSS</sequence>
<evidence type="ECO:0000256" key="1">
    <source>
        <dbReference type="SAM" id="MobiDB-lite"/>
    </source>
</evidence>
<gene>
    <name evidence="2" type="ORF">HAX54_042795</name>
</gene>
<name>A0ABS8W3P6_DATST</name>
<feature type="region of interest" description="Disordered" evidence="1">
    <location>
        <begin position="81"/>
        <end position="101"/>
    </location>
</feature>
<keyword evidence="3" id="KW-1185">Reference proteome</keyword>
<organism evidence="2 3">
    <name type="scientific">Datura stramonium</name>
    <name type="common">Jimsonweed</name>
    <name type="synonym">Common thornapple</name>
    <dbReference type="NCBI Taxonomy" id="4076"/>
    <lineage>
        <taxon>Eukaryota</taxon>
        <taxon>Viridiplantae</taxon>
        <taxon>Streptophyta</taxon>
        <taxon>Embryophyta</taxon>
        <taxon>Tracheophyta</taxon>
        <taxon>Spermatophyta</taxon>
        <taxon>Magnoliopsida</taxon>
        <taxon>eudicotyledons</taxon>
        <taxon>Gunneridae</taxon>
        <taxon>Pentapetalae</taxon>
        <taxon>asterids</taxon>
        <taxon>lamiids</taxon>
        <taxon>Solanales</taxon>
        <taxon>Solanaceae</taxon>
        <taxon>Solanoideae</taxon>
        <taxon>Datureae</taxon>
        <taxon>Datura</taxon>
    </lineage>
</organism>
<protein>
    <recommendedName>
        <fullName evidence="4">UHRF1-binding protein 1-like</fullName>
    </recommendedName>
</protein>
<comment type="caution">
    <text evidence="2">The sequence shown here is derived from an EMBL/GenBank/DDBJ whole genome shotgun (WGS) entry which is preliminary data.</text>
</comment>